<keyword evidence="2" id="KW-1185">Reference proteome</keyword>
<name>A0AAD3T0Z4_NEPGR</name>
<gene>
    <name evidence="1" type="ORF">Nepgr_022507</name>
</gene>
<dbReference type="AlphaFoldDB" id="A0AAD3T0Z4"/>
<sequence length="73" mass="8433">MYREVRCENLFFFSKPQNLMLERGQRCCRDAPIADGNEKAESLLCPSERLLVVIPNASYWPCPTALGKERVDR</sequence>
<accession>A0AAD3T0Z4</accession>
<evidence type="ECO:0000313" key="2">
    <source>
        <dbReference type="Proteomes" id="UP001279734"/>
    </source>
</evidence>
<comment type="caution">
    <text evidence="1">The sequence shown here is derived from an EMBL/GenBank/DDBJ whole genome shotgun (WGS) entry which is preliminary data.</text>
</comment>
<protein>
    <submittedName>
        <fullName evidence="1">Uncharacterized protein</fullName>
    </submittedName>
</protein>
<dbReference type="Proteomes" id="UP001279734">
    <property type="component" value="Unassembled WGS sequence"/>
</dbReference>
<proteinExistence type="predicted"/>
<evidence type="ECO:0000313" key="1">
    <source>
        <dbReference type="EMBL" id="GMH20666.1"/>
    </source>
</evidence>
<dbReference type="EMBL" id="BSYO01000022">
    <property type="protein sequence ID" value="GMH20666.1"/>
    <property type="molecule type" value="Genomic_DNA"/>
</dbReference>
<organism evidence="1 2">
    <name type="scientific">Nepenthes gracilis</name>
    <name type="common">Slender pitcher plant</name>
    <dbReference type="NCBI Taxonomy" id="150966"/>
    <lineage>
        <taxon>Eukaryota</taxon>
        <taxon>Viridiplantae</taxon>
        <taxon>Streptophyta</taxon>
        <taxon>Embryophyta</taxon>
        <taxon>Tracheophyta</taxon>
        <taxon>Spermatophyta</taxon>
        <taxon>Magnoliopsida</taxon>
        <taxon>eudicotyledons</taxon>
        <taxon>Gunneridae</taxon>
        <taxon>Pentapetalae</taxon>
        <taxon>Caryophyllales</taxon>
        <taxon>Nepenthaceae</taxon>
        <taxon>Nepenthes</taxon>
    </lineage>
</organism>
<reference evidence="1" key="1">
    <citation type="submission" date="2023-05" db="EMBL/GenBank/DDBJ databases">
        <title>Nepenthes gracilis genome sequencing.</title>
        <authorList>
            <person name="Fukushima K."/>
        </authorList>
    </citation>
    <scope>NUCLEOTIDE SEQUENCE</scope>
    <source>
        <strain evidence="1">SING2019-196</strain>
    </source>
</reference>